<proteinExistence type="inferred from homology"/>
<dbReference type="RefSeq" id="WP_161436872.1">
    <property type="nucleotide sequence ID" value="NZ_WXYO01000008.1"/>
</dbReference>
<dbReference type="PANTHER" id="PTHR43639">
    <property type="entry name" value="OXIDOREDUCTASE, SHORT-CHAIN DEHYDROGENASE/REDUCTASE FAMILY (AFU_ORTHOLOGUE AFUA_5G02870)"/>
    <property type="match status" value="1"/>
</dbReference>
<evidence type="ECO:0000313" key="3">
    <source>
        <dbReference type="EMBL" id="NAS13825.1"/>
    </source>
</evidence>
<organism evidence="3 4">
    <name type="scientific">Poritiphilus flavus</name>
    <dbReference type="NCBI Taxonomy" id="2697053"/>
    <lineage>
        <taxon>Bacteria</taxon>
        <taxon>Pseudomonadati</taxon>
        <taxon>Bacteroidota</taxon>
        <taxon>Flavobacteriia</taxon>
        <taxon>Flavobacteriales</taxon>
        <taxon>Flavobacteriaceae</taxon>
        <taxon>Poritiphilus</taxon>
    </lineage>
</organism>
<gene>
    <name evidence="3" type="ORF">GTQ38_17560</name>
</gene>
<dbReference type="PRINTS" id="PR00080">
    <property type="entry name" value="SDRFAMILY"/>
</dbReference>
<dbReference type="AlphaFoldDB" id="A0A6L9EGH3"/>
<accession>A0A6L9EGH3</accession>
<evidence type="ECO:0000256" key="1">
    <source>
        <dbReference type="ARBA" id="ARBA00006484"/>
    </source>
</evidence>
<evidence type="ECO:0000313" key="4">
    <source>
        <dbReference type="Proteomes" id="UP000475249"/>
    </source>
</evidence>
<dbReference type="Proteomes" id="UP000475249">
    <property type="component" value="Unassembled WGS sequence"/>
</dbReference>
<dbReference type="GO" id="GO:0005975">
    <property type="term" value="P:carbohydrate metabolic process"/>
    <property type="evidence" value="ECO:0007669"/>
    <property type="project" value="UniProtKB-ARBA"/>
</dbReference>
<dbReference type="PANTHER" id="PTHR43639:SF1">
    <property type="entry name" value="SHORT-CHAIN DEHYDROGENASE_REDUCTASE FAMILY PROTEIN"/>
    <property type="match status" value="1"/>
</dbReference>
<keyword evidence="2" id="KW-0560">Oxidoreductase</keyword>
<comment type="similarity">
    <text evidence="1">Belongs to the short-chain dehydrogenases/reductases (SDR) family.</text>
</comment>
<sequence length="277" mass="29095">MSKIDANSSLFALDDKVIVITGGTGVLGSAMAKYLAGEGARVVIIGRSEASAKALLDEISAAEGKTTFISADVTMESDLESATEALRAEFGKIDVLINAAGGNMPGAVVKPNESIMDSDTEAVRGVMELNYLGTYLPIKIFLPLFLDNGKGSIINVSSMSADRPLSRVMGYSSAKAAIDNLTKWLAVEFAAKYGESLRVNAIAPGFFLTHQNKELLTNQDGSLTSRGQQIVSSTPMKRFGDPQELLGAVHWLCSDASSFVTGTIVPVDGGFGAFSGV</sequence>
<reference evidence="3 4" key="1">
    <citation type="submission" date="2020-01" db="EMBL/GenBank/DDBJ databases">
        <title>Bacteria diversity of Porities sp.</title>
        <authorList>
            <person name="Wang G."/>
        </authorList>
    </citation>
    <scope>NUCLEOTIDE SEQUENCE [LARGE SCALE GENOMIC DNA]</scope>
    <source>
        <strain evidence="3 4">R33</strain>
    </source>
</reference>
<protein>
    <submittedName>
        <fullName evidence="3">SDR family oxidoreductase</fullName>
    </submittedName>
</protein>
<evidence type="ECO:0000256" key="2">
    <source>
        <dbReference type="ARBA" id="ARBA00023002"/>
    </source>
</evidence>
<dbReference type="Pfam" id="PF13561">
    <property type="entry name" value="adh_short_C2"/>
    <property type="match status" value="1"/>
</dbReference>
<dbReference type="InterPro" id="IPR002347">
    <property type="entry name" value="SDR_fam"/>
</dbReference>
<dbReference type="EMBL" id="WXYO01000008">
    <property type="protein sequence ID" value="NAS13825.1"/>
    <property type="molecule type" value="Genomic_DNA"/>
</dbReference>
<keyword evidence="4" id="KW-1185">Reference proteome</keyword>
<dbReference type="Gene3D" id="3.40.50.720">
    <property type="entry name" value="NAD(P)-binding Rossmann-like Domain"/>
    <property type="match status" value="1"/>
</dbReference>
<dbReference type="InterPro" id="IPR036291">
    <property type="entry name" value="NAD(P)-bd_dom_sf"/>
</dbReference>
<dbReference type="NCBIfam" id="NF006132">
    <property type="entry name" value="PRK08277.1"/>
    <property type="match status" value="1"/>
</dbReference>
<comment type="caution">
    <text evidence="3">The sequence shown here is derived from an EMBL/GenBank/DDBJ whole genome shotgun (WGS) entry which is preliminary data.</text>
</comment>
<dbReference type="SUPFAM" id="SSF51735">
    <property type="entry name" value="NAD(P)-binding Rossmann-fold domains"/>
    <property type="match status" value="1"/>
</dbReference>
<dbReference type="GO" id="GO:0016616">
    <property type="term" value="F:oxidoreductase activity, acting on the CH-OH group of donors, NAD or NADP as acceptor"/>
    <property type="evidence" value="ECO:0007669"/>
    <property type="project" value="UniProtKB-ARBA"/>
</dbReference>
<dbReference type="InterPro" id="IPR020904">
    <property type="entry name" value="Sc_DH/Rdtase_CS"/>
</dbReference>
<dbReference type="PRINTS" id="PR00081">
    <property type="entry name" value="GDHRDH"/>
</dbReference>
<dbReference type="FunFam" id="3.40.50.720:FF:000240">
    <property type="entry name" value="SDR family oxidoreductase"/>
    <property type="match status" value="1"/>
</dbReference>
<dbReference type="PROSITE" id="PS00061">
    <property type="entry name" value="ADH_SHORT"/>
    <property type="match status" value="1"/>
</dbReference>
<name>A0A6L9EGH3_9FLAO</name>